<dbReference type="InterPro" id="IPR037359">
    <property type="entry name" value="NST/OST"/>
</dbReference>
<feature type="non-terminal residue" evidence="2">
    <location>
        <position position="78"/>
    </location>
</feature>
<dbReference type="PANTHER" id="PTHR10605">
    <property type="entry name" value="HEPARAN SULFATE SULFOTRANSFERASE"/>
    <property type="match status" value="1"/>
</dbReference>
<organism evidence="2">
    <name type="scientific">Symploca sp. SIO1C4</name>
    <dbReference type="NCBI Taxonomy" id="2607765"/>
    <lineage>
        <taxon>Bacteria</taxon>
        <taxon>Bacillati</taxon>
        <taxon>Cyanobacteriota</taxon>
        <taxon>Cyanophyceae</taxon>
        <taxon>Coleofasciculales</taxon>
        <taxon>Coleofasciculaceae</taxon>
        <taxon>Symploca</taxon>
    </lineage>
</organism>
<dbReference type="AlphaFoldDB" id="A0A6B3NJX6"/>
<evidence type="ECO:0000313" key="2">
    <source>
        <dbReference type="EMBL" id="NER32103.1"/>
    </source>
</evidence>
<sequence>MRLPDFLIIGAAKSGTTTLYKYLCRHPQICMSNPKEPDFFAIDHIYDQGIDWYSSLFSEARLKQVCGEASTTYTRLPK</sequence>
<proteinExistence type="predicted"/>
<name>A0A6B3NJX6_9CYAN</name>
<dbReference type="Pfam" id="PF13469">
    <property type="entry name" value="Sulfotransfer_3"/>
    <property type="match status" value="1"/>
</dbReference>
<keyword evidence="1 2" id="KW-0808">Transferase</keyword>
<protein>
    <submittedName>
        <fullName evidence="2">Sulfotransferase domain-containing protein</fullName>
    </submittedName>
</protein>
<dbReference type="SUPFAM" id="SSF52540">
    <property type="entry name" value="P-loop containing nucleoside triphosphate hydrolases"/>
    <property type="match status" value="1"/>
</dbReference>
<dbReference type="InterPro" id="IPR027417">
    <property type="entry name" value="P-loop_NTPase"/>
</dbReference>
<dbReference type="EMBL" id="JAAHFQ010001067">
    <property type="protein sequence ID" value="NER32103.1"/>
    <property type="molecule type" value="Genomic_DNA"/>
</dbReference>
<evidence type="ECO:0000256" key="1">
    <source>
        <dbReference type="ARBA" id="ARBA00022679"/>
    </source>
</evidence>
<comment type="caution">
    <text evidence="2">The sequence shown here is derived from an EMBL/GenBank/DDBJ whole genome shotgun (WGS) entry which is preliminary data.</text>
</comment>
<dbReference type="GO" id="GO:0008146">
    <property type="term" value="F:sulfotransferase activity"/>
    <property type="evidence" value="ECO:0007669"/>
    <property type="project" value="InterPro"/>
</dbReference>
<dbReference type="PANTHER" id="PTHR10605:SF56">
    <property type="entry name" value="BIFUNCTIONAL HEPARAN SULFATE N-DEACETYLASE_N-SULFOTRANSFERASE"/>
    <property type="match status" value="1"/>
</dbReference>
<reference evidence="2" key="1">
    <citation type="submission" date="2019-11" db="EMBL/GenBank/DDBJ databases">
        <title>Genomic insights into an expanded diversity of filamentous marine cyanobacteria reveals the extraordinary biosynthetic potential of Moorea and Okeania.</title>
        <authorList>
            <person name="Ferreira Leao T."/>
            <person name="Wang M."/>
            <person name="Moss N."/>
            <person name="Da Silva R."/>
            <person name="Sanders J."/>
            <person name="Nurk S."/>
            <person name="Gurevich A."/>
            <person name="Humphrey G."/>
            <person name="Reher R."/>
            <person name="Zhu Q."/>
            <person name="Belda-Ferre P."/>
            <person name="Glukhov E."/>
            <person name="Rex R."/>
            <person name="Dorrestein P.C."/>
            <person name="Knight R."/>
            <person name="Pevzner P."/>
            <person name="Gerwick W.H."/>
            <person name="Gerwick L."/>
        </authorList>
    </citation>
    <scope>NUCLEOTIDE SEQUENCE</scope>
    <source>
        <strain evidence="2">SIO1C4</strain>
    </source>
</reference>
<accession>A0A6B3NJX6</accession>
<dbReference type="Gene3D" id="3.40.50.300">
    <property type="entry name" value="P-loop containing nucleotide triphosphate hydrolases"/>
    <property type="match status" value="1"/>
</dbReference>
<gene>
    <name evidence="2" type="ORF">F6J89_32000</name>
</gene>